<dbReference type="AlphaFoldDB" id="A0A286RFS8"/>
<protein>
    <submittedName>
        <fullName evidence="1">Uncharacterized protein</fullName>
    </submittedName>
</protein>
<dbReference type="KEGG" id="ttf:THTE_2209"/>
<evidence type="ECO:0000313" key="2">
    <source>
        <dbReference type="Proteomes" id="UP000215086"/>
    </source>
</evidence>
<dbReference type="Proteomes" id="UP000215086">
    <property type="component" value="Chromosome"/>
</dbReference>
<organism evidence="1 2">
    <name type="scientific">Thermogutta terrifontis</name>
    <dbReference type="NCBI Taxonomy" id="1331910"/>
    <lineage>
        <taxon>Bacteria</taxon>
        <taxon>Pseudomonadati</taxon>
        <taxon>Planctomycetota</taxon>
        <taxon>Planctomycetia</taxon>
        <taxon>Pirellulales</taxon>
        <taxon>Thermoguttaceae</taxon>
        <taxon>Thermogutta</taxon>
    </lineage>
</organism>
<sequence>MHGVAVDTTKGPAQQLRRNAYLSGPHSKIFIVYFSDRAPTAGFRLSLTVGAIHELPLQHLAPAESHSFYMRGDGSAANQSGPQNCLPQTSGFPYLGPSAILLWISFGTAQPGLGGAHYFTTPLCPVLYNSTSQCKDLKGIVGPRWRAVPTKFVNRRIHWPTFSQEVVDARAAQEVV</sequence>
<keyword evidence="2" id="KW-1185">Reference proteome</keyword>
<gene>
    <name evidence="1" type="ORF">THTE_2209</name>
</gene>
<evidence type="ECO:0000313" key="1">
    <source>
        <dbReference type="EMBL" id="ASV74811.1"/>
    </source>
</evidence>
<name>A0A286RFS8_9BACT</name>
<accession>A0A286RFS8</accession>
<proteinExistence type="predicted"/>
<reference evidence="1 2" key="1">
    <citation type="journal article" name="Front. Microbiol.">
        <title>Sugar Metabolism of the First Thermophilic Planctomycete Thermogutta terrifontis: Comparative Genomic and Transcriptomic Approaches.</title>
        <authorList>
            <person name="Elcheninov A.G."/>
            <person name="Menzel P."/>
            <person name="Gudbergsdottir S.R."/>
            <person name="Slesarev A.I."/>
            <person name="Kadnikov V.V."/>
            <person name="Krogh A."/>
            <person name="Bonch-Osmolovskaya E.A."/>
            <person name="Peng X."/>
            <person name="Kublanov I.V."/>
        </authorList>
    </citation>
    <scope>NUCLEOTIDE SEQUENCE [LARGE SCALE GENOMIC DNA]</scope>
    <source>
        <strain evidence="1 2">R1</strain>
    </source>
</reference>
<dbReference type="EMBL" id="CP018477">
    <property type="protein sequence ID" value="ASV74811.1"/>
    <property type="molecule type" value="Genomic_DNA"/>
</dbReference>